<evidence type="ECO:0000313" key="1">
    <source>
        <dbReference type="EMBL" id="GEU93068.1"/>
    </source>
</evidence>
<protein>
    <submittedName>
        <fullName evidence="1">Zf-CCHC domain-containing protein/UBN2 domain-containing protein</fullName>
    </submittedName>
</protein>
<organism evidence="1">
    <name type="scientific">Tanacetum cinerariifolium</name>
    <name type="common">Dalmatian daisy</name>
    <name type="synonym">Chrysanthemum cinerariifolium</name>
    <dbReference type="NCBI Taxonomy" id="118510"/>
    <lineage>
        <taxon>Eukaryota</taxon>
        <taxon>Viridiplantae</taxon>
        <taxon>Streptophyta</taxon>
        <taxon>Embryophyta</taxon>
        <taxon>Tracheophyta</taxon>
        <taxon>Spermatophyta</taxon>
        <taxon>Magnoliopsida</taxon>
        <taxon>eudicotyledons</taxon>
        <taxon>Gunneridae</taxon>
        <taxon>Pentapetalae</taxon>
        <taxon>asterids</taxon>
        <taxon>campanulids</taxon>
        <taxon>Asterales</taxon>
        <taxon>Asteraceae</taxon>
        <taxon>Asteroideae</taxon>
        <taxon>Anthemideae</taxon>
        <taxon>Anthemidinae</taxon>
        <taxon>Tanacetum</taxon>
    </lineage>
</organism>
<sequence length="252" mass="28509">MADTLDTSGNAEVQVRNGAASTSNCEEVFRNSPKLKYDVWLLSRKRVAYPVVEKYAKNAWSKYGFVKSMMNSEGFLIFKFSSARGELARVLVWVKFHGVPILAFMADGLSLIATKLGTPSMLNSYVSFMCMDSWVRSSYARATMDLRADIELRECMMVVVLRMDSKDESIDSAFARFNTIITSLKALDEGYSSKTYFRKFLRALHPKWRAKVTMVEESKDLTSLSLDELIGNLKVYEMIIKKDSETAKAKGV</sequence>
<dbReference type="AlphaFoldDB" id="A0A6L2P3J9"/>
<accession>A0A6L2P3J9</accession>
<dbReference type="EMBL" id="BKCJ010010771">
    <property type="protein sequence ID" value="GEU93068.1"/>
    <property type="molecule type" value="Genomic_DNA"/>
</dbReference>
<name>A0A6L2P3J9_TANCI</name>
<comment type="caution">
    <text evidence="1">The sequence shown here is derived from an EMBL/GenBank/DDBJ whole genome shotgun (WGS) entry which is preliminary data.</text>
</comment>
<reference evidence="1" key="1">
    <citation type="journal article" date="2019" name="Sci. Rep.">
        <title>Draft genome of Tanacetum cinerariifolium, the natural source of mosquito coil.</title>
        <authorList>
            <person name="Yamashiro T."/>
            <person name="Shiraishi A."/>
            <person name="Satake H."/>
            <person name="Nakayama K."/>
        </authorList>
    </citation>
    <scope>NUCLEOTIDE SEQUENCE</scope>
</reference>
<gene>
    <name evidence="1" type="ORF">Tci_065046</name>
</gene>
<proteinExistence type="predicted"/>
<dbReference type="Pfam" id="PF14223">
    <property type="entry name" value="Retrotran_gag_2"/>
    <property type="match status" value="1"/>
</dbReference>